<feature type="transmembrane region" description="Helical" evidence="10">
    <location>
        <begin position="202"/>
        <end position="224"/>
    </location>
</feature>
<proteinExistence type="inferred from homology"/>
<keyword evidence="7 10" id="KW-1133">Transmembrane helix</keyword>
<feature type="region of interest" description="Disordered" evidence="9">
    <location>
        <begin position="1"/>
        <end position="22"/>
    </location>
</feature>
<evidence type="ECO:0000256" key="8">
    <source>
        <dbReference type="ARBA" id="ARBA00023136"/>
    </source>
</evidence>
<evidence type="ECO:0000256" key="10">
    <source>
        <dbReference type="SAM" id="Phobius"/>
    </source>
</evidence>
<gene>
    <name evidence="11" type="ORF">D3M95_09175</name>
</gene>
<dbReference type="GO" id="GO:0022857">
    <property type="term" value="F:transmembrane transporter activity"/>
    <property type="evidence" value="ECO:0007669"/>
    <property type="project" value="InterPro"/>
</dbReference>
<feature type="transmembrane region" description="Helical" evidence="10">
    <location>
        <begin position="286"/>
        <end position="310"/>
    </location>
</feature>
<evidence type="ECO:0000256" key="9">
    <source>
        <dbReference type="SAM" id="MobiDB-lite"/>
    </source>
</evidence>
<reference evidence="11 12" key="1">
    <citation type="submission" date="2018-09" db="EMBL/GenBank/DDBJ databases">
        <title>Optimization and identification of Corynebacterium falsenii FN1-14 from fish paste.</title>
        <authorList>
            <person name="Daroonpunt R."/>
            <person name="Tanasupawat S."/>
        </authorList>
    </citation>
    <scope>NUCLEOTIDE SEQUENCE [LARGE SCALE GENOMIC DNA]</scope>
    <source>
        <strain evidence="11 12">FN1-14</strain>
    </source>
</reference>
<keyword evidence="4" id="KW-1003">Cell membrane</keyword>
<evidence type="ECO:0000256" key="4">
    <source>
        <dbReference type="ARBA" id="ARBA00022475"/>
    </source>
</evidence>
<feature type="transmembrane region" description="Helical" evidence="10">
    <location>
        <begin position="123"/>
        <end position="143"/>
    </location>
</feature>
<comment type="caution">
    <text evidence="11">The sequence shown here is derived from an EMBL/GenBank/DDBJ whole genome shotgun (WGS) entry which is preliminary data.</text>
</comment>
<comment type="subcellular location">
    <subcellularLocation>
        <location evidence="1">Cell membrane</location>
        <topology evidence="1">Multi-pass membrane protein</topology>
    </subcellularLocation>
</comment>
<dbReference type="EMBL" id="QXJK01000011">
    <property type="protein sequence ID" value="RIX33854.1"/>
    <property type="molecule type" value="Genomic_DNA"/>
</dbReference>
<dbReference type="InterPro" id="IPR002293">
    <property type="entry name" value="AA/rel_permease1"/>
</dbReference>
<dbReference type="Gene3D" id="1.20.1740.10">
    <property type="entry name" value="Amino acid/polyamine transporter I"/>
    <property type="match status" value="1"/>
</dbReference>
<keyword evidence="8 10" id="KW-0472">Membrane</keyword>
<dbReference type="GO" id="GO:0005886">
    <property type="term" value="C:plasma membrane"/>
    <property type="evidence" value="ECO:0007669"/>
    <property type="project" value="UniProtKB-SubCell"/>
</dbReference>
<comment type="similarity">
    <text evidence="2">Belongs to the amino acid-polyamine-organocation (APC) superfamily. Basic amino acid/polyamine antiporter (APA) (TC 2.A.3.2) family.</text>
</comment>
<dbReference type="GO" id="GO:0006865">
    <property type="term" value="P:amino acid transport"/>
    <property type="evidence" value="ECO:0007669"/>
    <property type="project" value="UniProtKB-KW"/>
</dbReference>
<evidence type="ECO:0000256" key="6">
    <source>
        <dbReference type="ARBA" id="ARBA00022970"/>
    </source>
</evidence>
<feature type="transmembrane region" description="Helical" evidence="10">
    <location>
        <begin position="516"/>
        <end position="537"/>
    </location>
</feature>
<keyword evidence="6" id="KW-0029">Amino-acid transport</keyword>
<dbReference type="Proteomes" id="UP000285278">
    <property type="component" value="Unassembled WGS sequence"/>
</dbReference>
<dbReference type="PANTHER" id="PTHR42770:SF4">
    <property type="entry name" value="ARGININE_ORNITHINE ANTIPORTER-RELATED"/>
    <property type="match status" value="1"/>
</dbReference>
<organism evidence="11 12">
    <name type="scientific">Corynebacterium falsenii</name>
    <dbReference type="NCBI Taxonomy" id="108486"/>
    <lineage>
        <taxon>Bacteria</taxon>
        <taxon>Bacillati</taxon>
        <taxon>Actinomycetota</taxon>
        <taxon>Actinomycetes</taxon>
        <taxon>Mycobacteriales</taxon>
        <taxon>Corynebacteriaceae</taxon>
        <taxon>Corynebacterium</taxon>
    </lineage>
</organism>
<sequence length="543" mass="58228">MHGTVTTVKKTDSGDNPATGGVVKKTVIDDSASADTYAPNASTPEVLVKDDPRTVRMGTLVSLIIGSTVGAGIFALPQNIASVASPGAALIGWLITGVGMLCIAYVFQALALRKPHLDSGVYAYVRAGLGDFVGFASAWGYWLGTIIAQVGYATLFFSSLGFFFPVSNGDQPLIQAICVSALTWGIFVILSRGIRQAAIMNVITTVAKILPIVAFLVLVAFLGFNTEVFTSDFWGRAATFGENQDTAMSVTDQVKGMMLFTVWAFIGVEGASTYSKRARHRKDVSIATFLGFVSVFFLLISVSFLSYGVVPREELAAMGDNSMGAVLQQVVGPWGGGLISIGLCISVLGAYVSWQMLCAEPISLMAQDGLLPKIIGRTNSMGAPYVSQFVSAVVIQIFIVVFYLNQSTYTTMVQLATSLYLVPYVFASLYLLFLATRGRGISHPDAGRKFDLTGPEVPRSTNRVHLLISAVAFGYSLWLLYAAELQFVLLGTLLIVPGMIVYVFTRISASERIFNAFEWVISTLIVASAILALVFIANGQINL</sequence>
<evidence type="ECO:0000313" key="12">
    <source>
        <dbReference type="Proteomes" id="UP000285278"/>
    </source>
</evidence>
<dbReference type="STRING" id="1451189.CFAL_01165"/>
<feature type="transmembrane region" description="Helical" evidence="10">
    <location>
        <begin position="411"/>
        <end position="433"/>
    </location>
</feature>
<feature type="transmembrane region" description="Helical" evidence="10">
    <location>
        <begin position="487"/>
        <end position="504"/>
    </location>
</feature>
<feature type="transmembrane region" description="Helical" evidence="10">
    <location>
        <begin position="256"/>
        <end position="274"/>
    </location>
</feature>
<keyword evidence="5 10" id="KW-0812">Transmembrane</keyword>
<name>A0A418Q5H7_9CORY</name>
<evidence type="ECO:0000256" key="3">
    <source>
        <dbReference type="ARBA" id="ARBA00022448"/>
    </source>
</evidence>
<evidence type="ECO:0000256" key="7">
    <source>
        <dbReference type="ARBA" id="ARBA00022989"/>
    </source>
</evidence>
<evidence type="ECO:0000256" key="2">
    <source>
        <dbReference type="ARBA" id="ARBA00008220"/>
    </source>
</evidence>
<dbReference type="OrthoDB" id="3185104at2"/>
<keyword evidence="12" id="KW-1185">Reference proteome</keyword>
<feature type="transmembrane region" description="Helical" evidence="10">
    <location>
        <begin position="464"/>
        <end position="481"/>
    </location>
</feature>
<evidence type="ECO:0000256" key="1">
    <source>
        <dbReference type="ARBA" id="ARBA00004651"/>
    </source>
</evidence>
<dbReference type="InterPro" id="IPR050367">
    <property type="entry name" value="APC_superfamily"/>
</dbReference>
<dbReference type="InterPro" id="IPR004754">
    <property type="entry name" value="Amino_acid_antiprt"/>
</dbReference>
<feature type="transmembrane region" description="Helical" evidence="10">
    <location>
        <begin position="57"/>
        <end position="76"/>
    </location>
</feature>
<feature type="transmembrane region" description="Helical" evidence="10">
    <location>
        <begin position="88"/>
        <end position="111"/>
    </location>
</feature>
<dbReference type="PIRSF" id="PIRSF006060">
    <property type="entry name" value="AA_transporter"/>
    <property type="match status" value="1"/>
</dbReference>
<dbReference type="NCBIfam" id="TIGR00905">
    <property type="entry name" value="2A0302"/>
    <property type="match status" value="1"/>
</dbReference>
<dbReference type="AlphaFoldDB" id="A0A418Q5H7"/>
<feature type="transmembrane region" description="Helical" evidence="10">
    <location>
        <begin position="385"/>
        <end position="405"/>
    </location>
</feature>
<evidence type="ECO:0000256" key="5">
    <source>
        <dbReference type="ARBA" id="ARBA00022692"/>
    </source>
</evidence>
<evidence type="ECO:0000313" key="11">
    <source>
        <dbReference type="EMBL" id="RIX33854.1"/>
    </source>
</evidence>
<feature type="transmembrane region" description="Helical" evidence="10">
    <location>
        <begin position="173"/>
        <end position="190"/>
    </location>
</feature>
<feature type="transmembrane region" description="Helical" evidence="10">
    <location>
        <begin position="330"/>
        <end position="354"/>
    </location>
</feature>
<protein>
    <submittedName>
        <fullName evidence="11">Amino acid permease</fullName>
    </submittedName>
</protein>
<keyword evidence="3" id="KW-0813">Transport</keyword>
<dbReference type="Pfam" id="PF13520">
    <property type="entry name" value="AA_permease_2"/>
    <property type="match status" value="1"/>
</dbReference>
<accession>A0A418Q5H7</accession>
<dbReference type="PANTHER" id="PTHR42770">
    <property type="entry name" value="AMINO ACID TRANSPORTER-RELATED"/>
    <property type="match status" value="1"/>
</dbReference>